<keyword evidence="9 11" id="KW-0233">DNA recombination</keyword>
<evidence type="ECO:0000256" key="7">
    <source>
        <dbReference type="ARBA" id="ARBA00022908"/>
    </source>
</evidence>
<comment type="subcellular location">
    <subcellularLocation>
        <location evidence="1 11">Cytoplasm</location>
    </subcellularLocation>
</comment>
<dbReference type="PROSITE" id="PS51900">
    <property type="entry name" value="CB"/>
    <property type="match status" value="1"/>
</dbReference>
<feature type="active site" evidence="11">
    <location>
        <position position="301"/>
    </location>
</feature>
<name>A0ABX6IQG4_9CHLA</name>
<dbReference type="Gene3D" id="1.10.443.10">
    <property type="entry name" value="Intergrase catalytic core"/>
    <property type="match status" value="1"/>
</dbReference>
<dbReference type="PANTHER" id="PTHR30349:SF81">
    <property type="entry name" value="TYROSINE RECOMBINASE XERC"/>
    <property type="match status" value="1"/>
</dbReference>
<dbReference type="InterPro" id="IPR010998">
    <property type="entry name" value="Integrase_recombinase_N"/>
</dbReference>
<protein>
    <recommendedName>
        <fullName evidence="3 11">Tyrosine recombinase XerD</fullName>
    </recommendedName>
</protein>
<dbReference type="Proteomes" id="UP000512184">
    <property type="component" value="Chromosome"/>
</dbReference>
<dbReference type="Gene3D" id="1.10.150.130">
    <property type="match status" value="1"/>
</dbReference>
<dbReference type="SUPFAM" id="SSF56349">
    <property type="entry name" value="DNA breaking-rejoining enzymes"/>
    <property type="match status" value="1"/>
</dbReference>
<dbReference type="InterPro" id="IPR050090">
    <property type="entry name" value="Tyrosine_recombinase_XerCD"/>
</dbReference>
<evidence type="ECO:0000256" key="3">
    <source>
        <dbReference type="ARBA" id="ARBA00015810"/>
    </source>
</evidence>
<proteinExistence type="inferred from homology"/>
<keyword evidence="4 11" id="KW-0963">Cytoplasm</keyword>
<feature type="domain" description="Tyr recombinase" evidence="12">
    <location>
        <begin position="161"/>
        <end position="346"/>
    </location>
</feature>
<comment type="subunit">
    <text evidence="11">Forms a cyclic heterotetrameric complex composed of two molecules of XerC and two molecules of XerD.</text>
</comment>
<dbReference type="HAMAP" id="MF_01808">
    <property type="entry name" value="Recomb_XerC_XerD"/>
    <property type="match status" value="1"/>
</dbReference>
<dbReference type="Pfam" id="PF02899">
    <property type="entry name" value="Phage_int_SAM_1"/>
    <property type="match status" value="1"/>
</dbReference>
<dbReference type="InterPro" id="IPR002104">
    <property type="entry name" value="Integrase_catalytic"/>
</dbReference>
<feature type="active site" description="O-(3'-phospho-DNA)-tyrosine intermediate" evidence="11">
    <location>
        <position position="333"/>
    </location>
</feature>
<evidence type="ECO:0000256" key="5">
    <source>
        <dbReference type="ARBA" id="ARBA00022618"/>
    </source>
</evidence>
<dbReference type="SUPFAM" id="SSF47823">
    <property type="entry name" value="lambda integrase-like, N-terminal domain"/>
    <property type="match status" value="1"/>
</dbReference>
<evidence type="ECO:0000313" key="15">
    <source>
        <dbReference type="Proteomes" id="UP000512184"/>
    </source>
</evidence>
<dbReference type="Pfam" id="PF00589">
    <property type="entry name" value="Phage_integrase"/>
    <property type="match status" value="1"/>
</dbReference>
<gene>
    <name evidence="11 14" type="primary">xerD</name>
    <name evidence="14" type="ORF">Chls_278</name>
</gene>
<comment type="similarity">
    <text evidence="2 11">Belongs to the 'phage' integrase family. XerD subfamily.</text>
</comment>
<dbReference type="InterPro" id="IPR013762">
    <property type="entry name" value="Integrase-like_cat_sf"/>
</dbReference>
<dbReference type="PANTHER" id="PTHR30349">
    <property type="entry name" value="PHAGE INTEGRASE-RELATED"/>
    <property type="match status" value="1"/>
</dbReference>
<keyword evidence="10 11" id="KW-0131">Cell cycle</keyword>
<dbReference type="EMBL" id="CP035278">
    <property type="protein sequence ID" value="QHP83153.1"/>
    <property type="molecule type" value="Genomic_DNA"/>
</dbReference>
<evidence type="ECO:0000256" key="4">
    <source>
        <dbReference type="ARBA" id="ARBA00022490"/>
    </source>
</evidence>
<evidence type="ECO:0000313" key="14">
    <source>
        <dbReference type="EMBL" id="QHP83153.1"/>
    </source>
</evidence>
<dbReference type="HAMAP" id="MF_01807">
    <property type="entry name" value="Recomb_XerD"/>
    <property type="match status" value="1"/>
</dbReference>
<feature type="domain" description="Core-binding (CB)" evidence="13">
    <location>
        <begin position="59"/>
        <end position="142"/>
    </location>
</feature>
<evidence type="ECO:0000256" key="6">
    <source>
        <dbReference type="ARBA" id="ARBA00022829"/>
    </source>
</evidence>
<reference evidence="14" key="1">
    <citation type="submission" date="2019-01" db="EMBL/GenBank/DDBJ databases">
        <title>Whole genome sequencing and annotation enables comparative genome analysis that reveals unique features of the Chlamydia suis R19 Genome.</title>
        <authorList>
            <person name="Dimond Z.E."/>
        </authorList>
    </citation>
    <scope>NUCLEOTIDE SEQUENCE [LARGE SCALE GENOMIC DNA]</scope>
    <source>
        <strain evidence="14">R19</strain>
    </source>
</reference>
<feature type="active site" evidence="11">
    <location>
        <position position="324"/>
    </location>
</feature>
<keyword evidence="6 11" id="KW-0159">Chromosome partition</keyword>
<keyword evidence="15" id="KW-1185">Reference proteome</keyword>
<feature type="active site" evidence="11">
    <location>
        <position position="298"/>
    </location>
</feature>
<comment type="function">
    <text evidence="11">Site-specific tyrosine recombinase, which acts by catalyzing the cutting and rejoining of the recombining DNA molecules. The XerC-XerD complex is essential to convert dimers of the bacterial chromosome into monomers to permit their segregation at cell division. It also contributes to the segregational stability of plasmids.</text>
</comment>
<dbReference type="PROSITE" id="PS51898">
    <property type="entry name" value="TYR_RECOMBINASE"/>
    <property type="match status" value="1"/>
</dbReference>
<evidence type="ECO:0000259" key="13">
    <source>
        <dbReference type="PROSITE" id="PS51900"/>
    </source>
</evidence>
<dbReference type="InterPro" id="IPR023009">
    <property type="entry name" value="Tyrosine_recombinase_XerC/XerD"/>
</dbReference>
<evidence type="ECO:0000256" key="11">
    <source>
        <dbReference type="HAMAP-Rule" id="MF_01807"/>
    </source>
</evidence>
<organism evidence="14 15">
    <name type="scientific">Chlamydia suis</name>
    <dbReference type="NCBI Taxonomy" id="83559"/>
    <lineage>
        <taxon>Bacteria</taxon>
        <taxon>Pseudomonadati</taxon>
        <taxon>Chlamydiota</taxon>
        <taxon>Chlamydiia</taxon>
        <taxon>Chlamydiales</taxon>
        <taxon>Chlamydiaceae</taxon>
        <taxon>Chlamydia/Chlamydophila group</taxon>
        <taxon>Chlamydia</taxon>
    </lineage>
</organism>
<feature type="active site" evidence="11">
    <location>
        <position position="227"/>
    </location>
</feature>
<evidence type="ECO:0000256" key="8">
    <source>
        <dbReference type="ARBA" id="ARBA00023125"/>
    </source>
</evidence>
<keyword evidence="5 11" id="KW-0132">Cell division</keyword>
<evidence type="ECO:0000256" key="10">
    <source>
        <dbReference type="ARBA" id="ARBA00023306"/>
    </source>
</evidence>
<sequence length="353" mass="40865">MVPFGKVIINTAPPKLKIKRTLILKQRKNDLFYSKKVYLYKKTSNLYRLLSKRISMPSPLHQQLIKQFTIFLAVDRGIAPLSVQAYCQDILLFLQRVPITTLDTINQESVFLFVERCHQAKESETTLARRLIALKVFFHFLKDAKLIQQQPFIEHPKIWKKLPSILSTEEVNSLLNRPLSLPHLNAHIASRDTAILYTFYATGIRVSELCDLCIGDISDDFIRVTGKGRKTRLVPISIKARQAIDSYLASFREILQKKYPSEEHLFLSIRGKKLERSCVWKRITFYAKSVTTKHISPHSLRHAFATHLLNNQADLRIIQEMLGHSRISSTEIYTHVASESMIEKFHAYHPRNS</sequence>
<dbReference type="InterPro" id="IPR011932">
    <property type="entry name" value="Recomb_XerD"/>
</dbReference>
<dbReference type="InterPro" id="IPR011010">
    <property type="entry name" value="DNA_brk_join_enz"/>
</dbReference>
<dbReference type="InterPro" id="IPR004107">
    <property type="entry name" value="Integrase_SAM-like_N"/>
</dbReference>
<feature type="active site" evidence="11">
    <location>
        <position position="205"/>
    </location>
</feature>
<evidence type="ECO:0000256" key="1">
    <source>
        <dbReference type="ARBA" id="ARBA00004496"/>
    </source>
</evidence>
<evidence type="ECO:0000259" key="12">
    <source>
        <dbReference type="PROSITE" id="PS51898"/>
    </source>
</evidence>
<evidence type="ECO:0000256" key="9">
    <source>
        <dbReference type="ARBA" id="ARBA00023172"/>
    </source>
</evidence>
<accession>A0ABX6IQG4</accession>
<dbReference type="CDD" id="cd00798">
    <property type="entry name" value="INT_XerDC_C"/>
    <property type="match status" value="1"/>
</dbReference>
<dbReference type="InterPro" id="IPR044068">
    <property type="entry name" value="CB"/>
</dbReference>
<dbReference type="NCBIfam" id="NF001399">
    <property type="entry name" value="PRK00283.1"/>
    <property type="match status" value="1"/>
</dbReference>
<keyword evidence="8 11" id="KW-0238">DNA-binding</keyword>
<evidence type="ECO:0000256" key="2">
    <source>
        <dbReference type="ARBA" id="ARBA00010450"/>
    </source>
</evidence>
<keyword evidence="7 11" id="KW-0229">DNA integration</keyword>